<protein>
    <submittedName>
        <fullName evidence="1">Uncharacterized protein</fullName>
    </submittedName>
</protein>
<dbReference type="PANTHER" id="PTHR45913:SF5">
    <property type="entry name" value="GENERAL TRANSCRIPTION FACTOR II-I REPEAT DOMAIN-CONTAINING PROTEIN 2A-LIKE PROTEIN"/>
    <property type="match status" value="1"/>
</dbReference>
<dbReference type="EMBL" id="OX597824">
    <property type="protein sequence ID" value="CAI9730290.1"/>
    <property type="molecule type" value="Genomic_DNA"/>
</dbReference>
<sequence>MDHIVEVVVRTVNFIRNKSLNYRQFHNLLSNIGVTYGLPYQTEVRWLSRSAALKRSFNPREEIEQFMENKGKPVLDFQSPEWLQHLAFNVDITEHLNNLNKML</sequence>
<accession>A0AA36B9H7</accession>
<proteinExistence type="predicted"/>
<dbReference type="PANTHER" id="PTHR45913">
    <property type="entry name" value="EPM2A-INTERACTING PROTEIN 1"/>
    <property type="match status" value="1"/>
</dbReference>
<dbReference type="Proteomes" id="UP001162480">
    <property type="component" value="Chromosome 11"/>
</dbReference>
<evidence type="ECO:0000313" key="2">
    <source>
        <dbReference type="Proteomes" id="UP001162480"/>
    </source>
</evidence>
<keyword evidence="2" id="KW-1185">Reference proteome</keyword>
<reference evidence="1" key="1">
    <citation type="submission" date="2023-08" db="EMBL/GenBank/DDBJ databases">
        <authorList>
            <person name="Alioto T."/>
            <person name="Alioto T."/>
            <person name="Gomez Garrido J."/>
        </authorList>
    </citation>
    <scope>NUCLEOTIDE SEQUENCE</scope>
</reference>
<name>A0AA36B9H7_OCTVU</name>
<gene>
    <name evidence="1" type="ORF">OCTVUL_1B025584</name>
</gene>
<evidence type="ECO:0000313" key="1">
    <source>
        <dbReference type="EMBL" id="CAI9730290.1"/>
    </source>
</evidence>
<dbReference type="AlphaFoldDB" id="A0AA36B9H7"/>
<organism evidence="1 2">
    <name type="scientific">Octopus vulgaris</name>
    <name type="common">Common octopus</name>
    <dbReference type="NCBI Taxonomy" id="6645"/>
    <lineage>
        <taxon>Eukaryota</taxon>
        <taxon>Metazoa</taxon>
        <taxon>Spiralia</taxon>
        <taxon>Lophotrochozoa</taxon>
        <taxon>Mollusca</taxon>
        <taxon>Cephalopoda</taxon>
        <taxon>Coleoidea</taxon>
        <taxon>Octopodiformes</taxon>
        <taxon>Octopoda</taxon>
        <taxon>Incirrata</taxon>
        <taxon>Octopodidae</taxon>
        <taxon>Octopus</taxon>
    </lineage>
</organism>